<dbReference type="PRINTS" id="PR00109">
    <property type="entry name" value="TYRKINASE"/>
</dbReference>
<feature type="transmembrane region" description="Helical" evidence="16">
    <location>
        <begin position="1961"/>
        <end position="1985"/>
    </location>
</feature>
<dbReference type="PROSITE" id="PS50011">
    <property type="entry name" value="PROTEIN_KINASE_DOM"/>
    <property type="match status" value="1"/>
</dbReference>
<evidence type="ECO:0000256" key="10">
    <source>
        <dbReference type="ARBA" id="ARBA00022989"/>
    </source>
</evidence>
<dbReference type="PANTHER" id="PTHR11412:SF136">
    <property type="entry name" value="CD109 ANTIGEN"/>
    <property type="match status" value="1"/>
</dbReference>
<protein>
    <submittedName>
        <fullName evidence="18">CD109 antigen</fullName>
    </submittedName>
</protein>
<dbReference type="Gene3D" id="6.20.50.160">
    <property type="match status" value="1"/>
</dbReference>
<dbReference type="SUPFAM" id="SSF56112">
    <property type="entry name" value="Protein kinase-like (PK-like)"/>
    <property type="match status" value="1"/>
</dbReference>
<keyword evidence="12" id="KW-0829">Tyrosine-protein kinase</keyword>
<dbReference type="Gene3D" id="2.60.40.690">
    <property type="entry name" value="Alpha-macroglobulin, receptor-binding domain"/>
    <property type="match status" value="1"/>
</dbReference>
<evidence type="ECO:0000256" key="15">
    <source>
        <dbReference type="ARBA" id="ARBA00051243"/>
    </source>
</evidence>
<keyword evidence="13" id="KW-1015">Disulfide bond</keyword>
<dbReference type="GO" id="GO:0005615">
    <property type="term" value="C:extracellular space"/>
    <property type="evidence" value="ECO:0007669"/>
    <property type="project" value="InterPro"/>
</dbReference>
<evidence type="ECO:0000256" key="4">
    <source>
        <dbReference type="ARBA" id="ARBA00022692"/>
    </source>
</evidence>
<keyword evidence="3" id="KW-0808">Transferase</keyword>
<comment type="caution">
    <text evidence="18">The sequence shown here is derived from an EMBL/GenBank/DDBJ whole genome shotgun (WGS) entry which is preliminary data.</text>
</comment>
<evidence type="ECO:0000256" key="9">
    <source>
        <dbReference type="ARBA" id="ARBA00022966"/>
    </source>
</evidence>
<dbReference type="SUPFAM" id="SSF49410">
    <property type="entry name" value="Alpha-macroglobulin receptor domain"/>
    <property type="match status" value="1"/>
</dbReference>
<organism evidence="18 19">
    <name type="scientific">Hypsibius exemplaris</name>
    <name type="common">Freshwater tardigrade</name>
    <dbReference type="NCBI Taxonomy" id="2072580"/>
    <lineage>
        <taxon>Eukaryota</taxon>
        <taxon>Metazoa</taxon>
        <taxon>Ecdysozoa</taxon>
        <taxon>Tardigrada</taxon>
        <taxon>Eutardigrada</taxon>
        <taxon>Parachela</taxon>
        <taxon>Hypsibioidea</taxon>
        <taxon>Hypsibiidae</taxon>
        <taxon>Hypsibius</taxon>
    </lineage>
</organism>
<dbReference type="InterPro" id="IPR013783">
    <property type="entry name" value="Ig-like_fold"/>
</dbReference>
<dbReference type="InterPro" id="IPR000719">
    <property type="entry name" value="Prot_kinase_dom"/>
</dbReference>
<dbReference type="InterPro" id="IPR008266">
    <property type="entry name" value="Tyr_kinase_AS"/>
</dbReference>
<dbReference type="SUPFAM" id="SSF48239">
    <property type="entry name" value="Terpenoid cyclases/Protein prenyltransferases"/>
    <property type="match status" value="1"/>
</dbReference>
<accession>A0A9X6NDZ8</accession>
<dbReference type="Pfam" id="PF07678">
    <property type="entry name" value="TED_complement"/>
    <property type="match status" value="1"/>
</dbReference>
<dbReference type="GO" id="GO:0050793">
    <property type="term" value="P:regulation of developmental process"/>
    <property type="evidence" value="ECO:0007669"/>
    <property type="project" value="UniProtKB-ARBA"/>
</dbReference>
<dbReference type="InterPro" id="IPR001245">
    <property type="entry name" value="Ser-Thr/Tyr_kinase_cat_dom"/>
</dbReference>
<dbReference type="Proteomes" id="UP000192578">
    <property type="component" value="Unassembled WGS sequence"/>
</dbReference>
<dbReference type="InterPro" id="IPR047565">
    <property type="entry name" value="Alpha-macroglob_thiol-ester_cl"/>
</dbReference>
<dbReference type="GO" id="GO:0004714">
    <property type="term" value="F:transmembrane receptor protein tyrosine kinase activity"/>
    <property type="evidence" value="ECO:0007669"/>
    <property type="project" value="UniProtKB-EC"/>
</dbReference>
<dbReference type="Gene3D" id="2.60.40.1930">
    <property type="match status" value="3"/>
</dbReference>
<keyword evidence="4 16" id="KW-0812">Transmembrane</keyword>
<dbReference type="CDD" id="cd00192">
    <property type="entry name" value="PTKc"/>
    <property type="match status" value="1"/>
</dbReference>
<feature type="domain" description="Protein kinase" evidence="17">
    <location>
        <begin position="2076"/>
        <end position="2367"/>
    </location>
</feature>
<evidence type="ECO:0000256" key="11">
    <source>
        <dbReference type="ARBA" id="ARBA00023136"/>
    </source>
</evidence>
<dbReference type="InterPro" id="IPR015943">
    <property type="entry name" value="WD40/YVTN_repeat-like_dom_sf"/>
</dbReference>
<evidence type="ECO:0000256" key="1">
    <source>
        <dbReference type="ARBA" id="ARBA00004167"/>
    </source>
</evidence>
<dbReference type="Gene3D" id="2.60.40.10">
    <property type="entry name" value="Immunoglobulins"/>
    <property type="match status" value="2"/>
</dbReference>
<dbReference type="InterPro" id="IPR008930">
    <property type="entry name" value="Terpenoid_cyclase/PrenylTrfase"/>
</dbReference>
<keyword evidence="11 16" id="KW-0472">Membrane</keyword>
<keyword evidence="10 16" id="KW-1133">Transmembrane helix</keyword>
<evidence type="ECO:0000256" key="7">
    <source>
        <dbReference type="ARBA" id="ARBA00022777"/>
    </source>
</evidence>
<evidence type="ECO:0000256" key="13">
    <source>
        <dbReference type="ARBA" id="ARBA00023157"/>
    </source>
</evidence>
<comment type="subcellular location">
    <subcellularLocation>
        <location evidence="2">Endomembrane system</location>
    </subcellularLocation>
    <subcellularLocation>
        <location evidence="1">Membrane</location>
        <topology evidence="1">Single-pass membrane protein</topology>
    </subcellularLocation>
</comment>
<evidence type="ECO:0000256" key="3">
    <source>
        <dbReference type="ARBA" id="ARBA00022679"/>
    </source>
</evidence>
<dbReference type="InterPro" id="IPR001599">
    <property type="entry name" value="Macroglobln_a2"/>
</dbReference>
<dbReference type="FunFam" id="1.10.510.10:FF:001512">
    <property type="entry name" value="Receptor tyrosine-protein kinase erbB-2"/>
    <property type="match status" value="1"/>
</dbReference>
<dbReference type="GO" id="GO:0004866">
    <property type="term" value="F:endopeptidase inhibitor activity"/>
    <property type="evidence" value="ECO:0007669"/>
    <property type="project" value="InterPro"/>
</dbReference>
<dbReference type="InterPro" id="IPR011009">
    <property type="entry name" value="Kinase-like_dom_sf"/>
</dbReference>
<dbReference type="GO" id="GO:0048468">
    <property type="term" value="P:cell development"/>
    <property type="evidence" value="ECO:0007669"/>
    <property type="project" value="UniProtKB-ARBA"/>
</dbReference>
<dbReference type="SMART" id="SM00219">
    <property type="entry name" value="TyrKc"/>
    <property type="match status" value="1"/>
</dbReference>
<sequence length="2385" mass="264499">MHKLYSFVVVVAFTAVGLSIANNIIPIPTSPNPAIDESVLLRCSDIRMVHLVAAMHIRPNADYPVLIRSYRASPLPVSVKITSQPNAASTGVTSTVAYVEQLVQAGAMTMLTLKVPDLNEKTHTYHLVATVGSRPQASAAMTERLTVLRDQSLVLVQFNKPAYKPGETVSYHVVIVNERLLPLGAAVDVTIKDPKGVISQQDSHVPPSIPNRPGFVNGTFSLSLSDMVGEWTLEVKTLDETTVAHNFTVSRYVLPRFLLNVTGPPFLHAKASKLMIAVSARRPYGAVTLDMKADLTCTVTVDNTPLVQVQVNNDTDGASTFIFAVHNFTAKICPRNTHWNRPITITATVSATEIDTQKRINQSLVIPFFCDSFRLHLRGRPFFNPGFPNNVIIDALNQDGSPVTEEELSSASLTVAAKYFSMERGAIEPVMTHHQLLRVTFDKDAHHFNVKLSPKHDDVRIDISLTVSDVQRNISLHGYVATPNHISLERTSNEPVKLGNAAEFKLTSIGECHSMDYVIVSRGTIVHKGTRNHSSNGDAIITIPTSRDMAPLSTLVAYCYSRDCVSLSTTNVAVASLDFRVQDYSRNSVDLSIKLPDKRKFLRPGQNPREEAVLELKTAAAGSLIGILAVDSRLLQLQSHKNGRFNSETINEEIRKLHSWAAGGSNLFEMRNQFAASGLVSVMLWEDGQQRTDQGKFGNALLQASGGHLGNDGVSSLDWTIPSRLRSYRTDFRDAFFFRVIPVGANATRITVSEVVPDSVTTWKLSAFSLHNTDGLTFSNEKELAVFQELFVDLELPFDMIRNETTTFDFLVTHYLRDAEKVQLDITLRYPKTTVATIVGGHHIFRNDSVVRGRIWRVSVPFLAPAVGLLRITATVSIAEGDFTLFSDQIVRDLEVRPEGLKVEGNSVTYPLLPGRSLDIPTNVSGVSNNSIVEGSYGLKWAVYGSSWSPVLQTLLEVGKDFKSLIKLPLGCGEQNMAIFMPNVYVARYLERTGPYKPNPQRQKRLEQNIKEGYESQFLFQLADHSFSSWGRPGSQGSTWLTAFVLRGFSESKKYLQLLKQRDLGPSFKFLESRQAQNGSFIENGFLTQQDNDGYALQDATLTAFVTLAFVEAGKEGPVTEKAERFLLSVLPAAKKSSYTLALVTYALAKLKNYQEATSAARTLISLGVTVDGLTCWSDQPGKCAVTGRIIEATAYVILAFEELGLFNDTVPALKWLNSVKRNLYGGYVSTQDTVVALAAMSKVAERASDGNEQNLRVVSTYNPSGRRQETKLTKAANLIRRPSNIPLDTTSITVQASGSGVAFASVTYHFHEQAQLIKRQSDIPNKFTLTVNLIADPSDVSSMALKISCSYSGLNNDGITGQVWLKAEALTGYQFMDDTDFLQADDSLEVGLIQYGPQYSTVTIPFDKLSRSAKTFELRLNKITVGKAYRTKPRVVEIFEYSEPQNVLQQFYELDHAVTDRRGRIFVLDQENGIHQFTSQLVSQPMHWNKPIFDPTISIRQSTADQQIFLMLASNTSRTSILVCSVGFCGIAVEHETNEDHWSWHRIAPLVRAVDPFGKSISVLAEITGEGEWSRLCLAAESIGDTDSHVLSSRFIRTLSNLSGIVPGPDGTLNVHKSLRSTHPIKPIFLKVTRAKDEARTPAYGYFITIQRNPRSVQPYDFVTRIGRFCADDMSLRTTYIETTLNCQHPSFLYDIATSAAMYEVADGGGYLAVTFGRKTFDGWNVRAPDPDFHNHTALCIYSIRSINELFDKKVQQCFHEGWGNHLDWIVGEHRNCTATRGYGDAAVADSPVYDGHCSRARKDKMLGVVDSDEVLTNFSVESFAQPVLGLQLIPSPTHPHSQKNFAAIFVSDEHLIVKDQVSVPITAAHSKRIPLREYFHGLDLSALRVHYNPDGQLYTMLVAHKIAILPLGCAMQTDERMCAENSMKSLNCTWCNNKSCTSRSDCVTKYDGTRESSPLLGILMVTTCVGTAVVSLLGFICFCRARALKRRIRHTNAEVAPILRTTIVSQSTASFNPPGQIASESATVSVDEASIETENATTLPDTDTAGRFESTGLEEVVQNTGLNLLMPELLKLGRIIGKGNYGVVYEGILLQNIPSGRYEQANQMQRSPTRVAIKRLQTQFPLNEVESQAQIEGVIKEAEVMANLVHTNVMKILGICVQTMDGIVTPLIVLPFLEKGDLHKYVSSLRAPLPQYRVLDFALQIAKGMDYLSNLSGKRIIHRDLAARNCMLDHLMTVKIADFGLARDIQQSGNSYYIAQPGQALPIYWMAPESFERNRFSTQSDVWSYGVVVWEMLTRGQRPYALQRTERGFSLAVLGQFLADGNRLIIPDCCSSDLRNLILLCWSECPERRPTFDRIFVDVLRQRDLEKNDEAGYMIPTTT</sequence>
<dbReference type="Gene3D" id="3.30.200.20">
    <property type="entry name" value="Phosphorylase Kinase, domain 1"/>
    <property type="match status" value="1"/>
</dbReference>
<evidence type="ECO:0000313" key="18">
    <source>
        <dbReference type="EMBL" id="OWA52410.1"/>
    </source>
</evidence>
<dbReference type="GO" id="GO:0051130">
    <property type="term" value="P:positive regulation of cellular component organization"/>
    <property type="evidence" value="ECO:0007669"/>
    <property type="project" value="UniProtKB-ARBA"/>
</dbReference>
<name>A0A9X6NDZ8_HYPEX</name>
<dbReference type="PROSITE" id="PS00109">
    <property type="entry name" value="PROTEIN_KINASE_TYR"/>
    <property type="match status" value="1"/>
</dbReference>
<dbReference type="InterPro" id="IPR011625">
    <property type="entry name" value="A2M_N_BRD"/>
</dbReference>
<dbReference type="InterPro" id="IPR036352">
    <property type="entry name" value="Semap_dom_sf"/>
</dbReference>
<keyword evidence="6" id="KW-0547">Nucleotide-binding</keyword>
<proteinExistence type="predicted"/>
<dbReference type="Pfam" id="PF00207">
    <property type="entry name" value="A2M"/>
    <property type="match status" value="1"/>
</dbReference>
<dbReference type="SMART" id="SM01419">
    <property type="entry name" value="Thiol-ester_cl"/>
    <property type="match status" value="1"/>
</dbReference>
<dbReference type="Gene3D" id="2.60.40.1940">
    <property type="match status" value="1"/>
</dbReference>
<dbReference type="Pfam" id="PF07714">
    <property type="entry name" value="PK_Tyr_Ser-Thr"/>
    <property type="match status" value="1"/>
</dbReference>
<dbReference type="InterPro" id="IPR050473">
    <property type="entry name" value="A2M/Complement_sys"/>
</dbReference>
<dbReference type="PANTHER" id="PTHR11412">
    <property type="entry name" value="MACROGLOBULIN / COMPLEMENT"/>
    <property type="match status" value="1"/>
</dbReference>
<dbReference type="InterPro" id="IPR036595">
    <property type="entry name" value="A-macroglobulin_rcpt-bd_sf"/>
</dbReference>
<keyword evidence="19" id="KW-1185">Reference proteome</keyword>
<dbReference type="Gene3D" id="1.50.10.20">
    <property type="match status" value="1"/>
</dbReference>
<keyword evidence="14" id="KW-0675">Receptor</keyword>
<dbReference type="Gene3D" id="2.20.130.20">
    <property type="match status" value="1"/>
</dbReference>
<comment type="catalytic activity">
    <reaction evidence="15">
        <text>L-tyrosyl-[protein] + ATP = O-phospho-L-tyrosyl-[protein] + ADP + H(+)</text>
        <dbReference type="Rhea" id="RHEA:10596"/>
        <dbReference type="Rhea" id="RHEA-COMP:10136"/>
        <dbReference type="Rhea" id="RHEA-COMP:20101"/>
        <dbReference type="ChEBI" id="CHEBI:15378"/>
        <dbReference type="ChEBI" id="CHEBI:30616"/>
        <dbReference type="ChEBI" id="CHEBI:46858"/>
        <dbReference type="ChEBI" id="CHEBI:61978"/>
        <dbReference type="ChEBI" id="CHEBI:456216"/>
        <dbReference type="EC" id="2.7.10.1"/>
    </reaction>
</comment>
<keyword evidence="5" id="KW-0732">Signal</keyword>
<gene>
    <name evidence="18" type="ORF">BV898_16867</name>
</gene>
<dbReference type="SUPFAM" id="SSF101912">
    <property type="entry name" value="Sema domain"/>
    <property type="match status" value="1"/>
</dbReference>
<dbReference type="OrthoDB" id="9998011at2759"/>
<keyword evidence="8" id="KW-0067">ATP-binding</keyword>
<dbReference type="GO" id="GO:0016020">
    <property type="term" value="C:membrane"/>
    <property type="evidence" value="ECO:0007669"/>
    <property type="project" value="UniProtKB-SubCell"/>
</dbReference>
<dbReference type="Gene3D" id="2.60.120.1540">
    <property type="match status" value="1"/>
</dbReference>
<evidence type="ECO:0000256" key="8">
    <source>
        <dbReference type="ARBA" id="ARBA00022840"/>
    </source>
</evidence>
<dbReference type="InterPro" id="IPR019742">
    <property type="entry name" value="MacrogloblnA2_CS"/>
</dbReference>
<evidence type="ECO:0000259" key="17">
    <source>
        <dbReference type="PROSITE" id="PS50011"/>
    </source>
</evidence>
<keyword evidence="9" id="KW-0882">Thioester bond</keyword>
<dbReference type="PROSITE" id="PS00477">
    <property type="entry name" value="ALPHA_2_MACROGLOBULIN"/>
    <property type="match status" value="1"/>
</dbReference>
<dbReference type="EMBL" id="MTYJ01000267">
    <property type="protein sequence ID" value="OWA52410.1"/>
    <property type="molecule type" value="Genomic_DNA"/>
</dbReference>
<dbReference type="Gene3D" id="1.10.510.10">
    <property type="entry name" value="Transferase(Phosphotransferase) domain 1"/>
    <property type="match status" value="1"/>
</dbReference>
<evidence type="ECO:0000313" key="19">
    <source>
        <dbReference type="Proteomes" id="UP000192578"/>
    </source>
</evidence>
<dbReference type="InterPro" id="IPR020635">
    <property type="entry name" value="Tyr_kinase_cat_dom"/>
</dbReference>
<dbReference type="InterPro" id="IPR002890">
    <property type="entry name" value="MG2"/>
</dbReference>
<dbReference type="GO" id="GO:0012505">
    <property type="term" value="C:endomembrane system"/>
    <property type="evidence" value="ECO:0007669"/>
    <property type="project" value="UniProtKB-SubCell"/>
</dbReference>
<reference evidence="19" key="1">
    <citation type="submission" date="2017-01" db="EMBL/GenBank/DDBJ databases">
        <title>Comparative genomics of anhydrobiosis in the tardigrade Hypsibius dujardini.</title>
        <authorList>
            <person name="Yoshida Y."/>
            <person name="Koutsovoulos G."/>
            <person name="Laetsch D."/>
            <person name="Stevens L."/>
            <person name="Kumar S."/>
            <person name="Horikawa D."/>
            <person name="Ishino K."/>
            <person name="Komine S."/>
            <person name="Tomita M."/>
            <person name="Blaxter M."/>
            <person name="Arakawa K."/>
        </authorList>
    </citation>
    <scope>NUCLEOTIDE SEQUENCE [LARGE SCALE GENOMIC DNA]</scope>
    <source>
        <strain evidence="19">Z151</strain>
    </source>
</reference>
<evidence type="ECO:0000256" key="5">
    <source>
        <dbReference type="ARBA" id="ARBA00022729"/>
    </source>
</evidence>
<dbReference type="Gene3D" id="2.130.10.10">
    <property type="entry name" value="YVTN repeat-like/Quinoprotein amine dehydrogenase"/>
    <property type="match status" value="1"/>
</dbReference>
<keyword evidence="7" id="KW-0418">Kinase</keyword>
<evidence type="ECO:0000256" key="12">
    <source>
        <dbReference type="ARBA" id="ARBA00023137"/>
    </source>
</evidence>
<dbReference type="Pfam" id="PF07703">
    <property type="entry name" value="A2M_BRD"/>
    <property type="match status" value="1"/>
</dbReference>
<dbReference type="InterPro" id="IPR011626">
    <property type="entry name" value="Alpha-macroglobulin_TED"/>
</dbReference>
<evidence type="ECO:0000256" key="6">
    <source>
        <dbReference type="ARBA" id="ARBA00022741"/>
    </source>
</evidence>
<evidence type="ECO:0000256" key="2">
    <source>
        <dbReference type="ARBA" id="ARBA00004308"/>
    </source>
</evidence>
<evidence type="ECO:0000256" key="16">
    <source>
        <dbReference type="SAM" id="Phobius"/>
    </source>
</evidence>
<dbReference type="SMART" id="SM01360">
    <property type="entry name" value="A2M"/>
    <property type="match status" value="1"/>
</dbReference>
<dbReference type="Pfam" id="PF01835">
    <property type="entry name" value="MG2"/>
    <property type="match status" value="1"/>
</dbReference>
<dbReference type="GO" id="GO:0030182">
    <property type="term" value="P:neuron differentiation"/>
    <property type="evidence" value="ECO:0007669"/>
    <property type="project" value="UniProtKB-ARBA"/>
</dbReference>
<dbReference type="SMART" id="SM01359">
    <property type="entry name" value="A2M_N_2"/>
    <property type="match status" value="1"/>
</dbReference>
<dbReference type="GO" id="GO:0005524">
    <property type="term" value="F:ATP binding"/>
    <property type="evidence" value="ECO:0007669"/>
    <property type="project" value="UniProtKB-KW"/>
</dbReference>
<evidence type="ECO:0000256" key="14">
    <source>
        <dbReference type="ARBA" id="ARBA00023170"/>
    </source>
</evidence>